<dbReference type="GO" id="GO:0006265">
    <property type="term" value="P:DNA topological change"/>
    <property type="evidence" value="ECO:0007669"/>
    <property type="project" value="UniProtKB-UniRule"/>
</dbReference>
<dbReference type="InterPro" id="IPR051062">
    <property type="entry name" value="Topoisomerase_IB"/>
</dbReference>
<feature type="compositionally biased region" description="Polar residues" evidence="9">
    <location>
        <begin position="190"/>
        <end position="202"/>
    </location>
</feature>
<protein>
    <recommendedName>
        <fullName evidence="7">DNA topoisomerase I</fullName>
        <ecNumber evidence="7">5.6.2.1</ecNumber>
    </recommendedName>
    <alternativeName>
        <fullName evidence="7">DNA topoisomerase 1</fullName>
    </alternativeName>
</protein>
<evidence type="ECO:0000313" key="12">
    <source>
        <dbReference type="Proteomes" id="UP000077115"/>
    </source>
</evidence>
<dbReference type="FunFam" id="3.90.15.10:FF:000002">
    <property type="entry name" value="DNA topoisomerase I"/>
    <property type="match status" value="1"/>
</dbReference>
<dbReference type="InterPro" id="IPR036202">
    <property type="entry name" value="TopoI_DNA-bd_euk_N_sf"/>
</dbReference>
<dbReference type="Gene3D" id="3.90.15.10">
    <property type="entry name" value="Topoisomerase I, Chain A, domain 3"/>
    <property type="match status" value="1"/>
</dbReference>
<dbReference type="PANTHER" id="PTHR10290:SF3">
    <property type="entry name" value="DNA TOPOISOMERASE 1"/>
    <property type="match status" value="1"/>
</dbReference>
<evidence type="ECO:0000256" key="8">
    <source>
        <dbReference type="SAM" id="Coils"/>
    </source>
</evidence>
<gene>
    <name evidence="11" type="ORF">BDEG_22731</name>
</gene>
<feature type="active site" description="O-(3'-phospho-DNA)-tyrosine intermediate" evidence="6">
    <location>
        <position position="783"/>
    </location>
</feature>
<evidence type="ECO:0000256" key="9">
    <source>
        <dbReference type="SAM" id="MobiDB-lite"/>
    </source>
</evidence>
<evidence type="ECO:0000256" key="4">
    <source>
        <dbReference type="ARBA" id="ARBA00023125"/>
    </source>
</evidence>
<dbReference type="SUPFAM" id="SSF56349">
    <property type="entry name" value="DNA breaking-rejoining enzymes"/>
    <property type="match status" value="1"/>
</dbReference>
<keyword evidence="3 6" id="KW-0799">Topoisomerase</keyword>
<reference evidence="11 12" key="1">
    <citation type="submission" date="2006-10" db="EMBL/GenBank/DDBJ databases">
        <title>The Genome Sequence of Batrachochytrium dendrobatidis JEL423.</title>
        <authorList>
            <consortium name="The Broad Institute Genome Sequencing Platform"/>
            <person name="Birren B."/>
            <person name="Lander E."/>
            <person name="Galagan J."/>
            <person name="Cuomo C."/>
            <person name="Devon K."/>
            <person name="Jaffe D."/>
            <person name="Butler J."/>
            <person name="Alvarez P."/>
            <person name="Gnerre S."/>
            <person name="Grabherr M."/>
            <person name="Kleber M."/>
            <person name="Mauceli E."/>
            <person name="Brockman W."/>
            <person name="Young S."/>
            <person name="LaButti K."/>
            <person name="Sykes S."/>
            <person name="DeCaprio D."/>
            <person name="Crawford M."/>
            <person name="Koehrsen M."/>
            <person name="Engels R."/>
            <person name="Montgomery P."/>
            <person name="Pearson M."/>
            <person name="Howarth C."/>
            <person name="Larson L."/>
            <person name="White J."/>
            <person name="O'Leary S."/>
            <person name="Kodira C."/>
            <person name="Zeng Q."/>
            <person name="Yandava C."/>
            <person name="Alvarado L."/>
            <person name="Longcore J."/>
            <person name="James T."/>
        </authorList>
    </citation>
    <scope>NUCLEOTIDE SEQUENCE [LARGE SCALE GENOMIC DNA]</scope>
    <source>
        <strain evidence="11 12">JEL423</strain>
    </source>
</reference>
<name>A0A177WGE2_BATDL</name>
<dbReference type="InterPro" id="IPR008336">
    <property type="entry name" value="TopoI_DNA-bd_euk"/>
</dbReference>
<dbReference type="InterPro" id="IPR001631">
    <property type="entry name" value="TopoI"/>
</dbReference>
<evidence type="ECO:0000256" key="1">
    <source>
        <dbReference type="ARBA" id="ARBA00000213"/>
    </source>
</evidence>
<dbReference type="SMART" id="SM00435">
    <property type="entry name" value="TOPEUc"/>
    <property type="match status" value="1"/>
</dbReference>
<feature type="compositionally biased region" description="Polar residues" evidence="9">
    <location>
        <begin position="113"/>
        <end position="136"/>
    </location>
</feature>
<evidence type="ECO:0000256" key="5">
    <source>
        <dbReference type="ARBA" id="ARBA00023235"/>
    </source>
</evidence>
<keyword evidence="5 6" id="KW-0413">Isomerase</keyword>
<comment type="function">
    <text evidence="7">Releases the supercoiling and torsional tension of DNA introduced during the DNA replication and transcription by transiently cleaving and rejoining one strand of the DNA duplex. Introduces a single-strand break via transesterification at the specific target site 5'-[CT]CCTTp site in duplex DNA. The scissile phosphodiester is attacked by the catalytic tyrosine of the enzyme, resulting in the formation of a DNA-(3'-phosphotyrosyl)-enzyme intermediate and the expulsion of a 5'-OH DNA strand. The free DNA strand then undergoes passage around the unbroken strand thus removing DNA supercoils. Finally, in the religation step, the DNA 5'-OH attacks the covalent intermediate to expel the active-site tyrosine and restore the DNA phosphodiester backbone.</text>
</comment>
<sequence length="827" mass="93754">MNTSHSALSNGTKSSKAIDISKSSDDDSDDSDVPIMCRTAVSNKTSAVASSTSVRTPDNYDGSLDKRSVATGKNASKPTGGTVVKDDSGEDSDVPLSRKIKKSKTTVDTKTKQMNTKKPASTTSGSKRQTDSSNNDRITKKLKKEPVSAKDVPKPSTATIKMTIKSENGTSTPKKSKPTTNSNKAESIKDVQNSSQDASQMDKQQDGDESDENDYKWWLDHKKDNTVKWTTLSHNGPYFPPLYTPHGIKMLYNNVPISLSPASEEVASFFAALIGTDWASNITFQKNFFRDFLGVLKETDPSCPVKTFEKCDFSPIAEYLADQREKKKTMSKEEKAVEKQAKAEIDNQYGWLKIDGRKEKVGNFRVEPPGLFRGRGEHPRTGSLKLRVQPEQVTINIGADSTIPEPPKGHKWGSIINDNTVTWLAMWKENVNNSFKYIFLAANSSLKGQSDFKKFEKARVLKSHVDNIRRVYTDELKDKLMANRQRATALYFIDRLALRAGNEKGDDEADTVGCCSLRYEHITLKPPNKVVFDFLGKDSIRYYNEMTVDDQVFKNINIFKRDPKREGDPLFDRLNTAILNKYLNKFMEGLTAKVFRTYNASHTFQEELRKTPVNGTVSEKLLAYNRANRQVAILCNHQRSVPKGHSSQIAKLQDKILAIKYDLMKVKQQMLELDPKLKKTRPELQEPESDLDDEFIENHTRFLEECESERLQQRLDKENEKRKEDGLPLLKELPEKRTSSITSIEKLEKKYATLCDRIAAQKTSIIDKDENKTTALGTSKINYIDPRISAAWCHKHNVPLDKIFTKSLREKFTWAMDAEKDWVKKEN</sequence>
<dbReference type="Pfam" id="PF01028">
    <property type="entry name" value="Topoisom_I"/>
    <property type="match status" value="1"/>
</dbReference>
<evidence type="ECO:0000256" key="7">
    <source>
        <dbReference type="RuleBase" id="RU365101"/>
    </source>
</evidence>
<dbReference type="GO" id="GO:0006260">
    <property type="term" value="P:DNA replication"/>
    <property type="evidence" value="ECO:0007669"/>
    <property type="project" value="TreeGrafter"/>
</dbReference>
<dbReference type="InterPro" id="IPR025834">
    <property type="entry name" value="TopoI_C_dom"/>
</dbReference>
<evidence type="ECO:0000256" key="2">
    <source>
        <dbReference type="ARBA" id="ARBA00006645"/>
    </source>
</evidence>
<dbReference type="Pfam" id="PF02919">
    <property type="entry name" value="Topoisom_I_N"/>
    <property type="match status" value="1"/>
</dbReference>
<feature type="compositionally biased region" description="Low complexity" evidence="9">
    <location>
        <begin position="39"/>
        <end position="54"/>
    </location>
</feature>
<dbReference type="CDD" id="cd00660">
    <property type="entry name" value="Topoisomer_IB_N"/>
    <property type="match status" value="1"/>
</dbReference>
<feature type="compositionally biased region" description="Low complexity" evidence="9">
    <location>
        <begin position="170"/>
        <end position="184"/>
    </location>
</feature>
<keyword evidence="4 6" id="KW-0238">DNA-binding</keyword>
<proteinExistence type="inferred from homology"/>
<dbReference type="GO" id="GO:0003917">
    <property type="term" value="F:DNA topoisomerase type I (single strand cut, ATP-independent) activity"/>
    <property type="evidence" value="ECO:0007669"/>
    <property type="project" value="UniProtKB-UniRule"/>
</dbReference>
<feature type="compositionally biased region" description="Polar residues" evidence="9">
    <location>
        <begin position="1"/>
        <end position="12"/>
    </location>
</feature>
<dbReference type="PROSITE" id="PS00176">
    <property type="entry name" value="TOPO_IB_1"/>
    <property type="match status" value="1"/>
</dbReference>
<dbReference type="FunFam" id="2.170.11.10:FF:000001">
    <property type="entry name" value="DNA topoisomerase I"/>
    <property type="match status" value="1"/>
</dbReference>
<evidence type="ECO:0000259" key="10">
    <source>
        <dbReference type="SMART" id="SM00435"/>
    </source>
</evidence>
<dbReference type="InterPro" id="IPR013500">
    <property type="entry name" value="TopoI_cat_euk"/>
</dbReference>
<dbReference type="STRING" id="403673.A0A177WGE2"/>
<dbReference type="VEuPathDB" id="FungiDB:BDEG_22731"/>
<feature type="compositionally biased region" description="Polar residues" evidence="9">
    <location>
        <begin position="156"/>
        <end position="169"/>
    </location>
</feature>
<comment type="catalytic activity">
    <reaction evidence="1 6 7">
        <text>ATP-independent breakage of single-stranded DNA, followed by passage and rejoining.</text>
        <dbReference type="EC" id="5.6.2.1"/>
    </reaction>
</comment>
<dbReference type="Gene3D" id="1.10.132.10">
    <property type="match status" value="1"/>
</dbReference>
<dbReference type="InterPro" id="IPR011010">
    <property type="entry name" value="DNA_brk_join_enz"/>
</dbReference>
<feature type="domain" description="DNA topoisomerase I eukaryotic-type" evidence="10">
    <location>
        <begin position="371"/>
        <end position="797"/>
    </location>
</feature>
<dbReference type="PANTHER" id="PTHR10290">
    <property type="entry name" value="DNA TOPOISOMERASE I"/>
    <property type="match status" value="1"/>
</dbReference>
<reference evidence="11 12" key="2">
    <citation type="submission" date="2016-05" db="EMBL/GenBank/DDBJ databases">
        <title>Lineage-specific infection strategies underlie the spectrum of fungal disease in amphibians.</title>
        <authorList>
            <person name="Cuomo C.A."/>
            <person name="Farrer R.A."/>
            <person name="James T."/>
            <person name="Longcore J."/>
            <person name="Birren B."/>
        </authorList>
    </citation>
    <scope>NUCLEOTIDE SEQUENCE [LARGE SCALE GENOMIC DNA]</scope>
    <source>
        <strain evidence="11 12">JEL423</strain>
    </source>
</reference>
<evidence type="ECO:0000256" key="3">
    <source>
        <dbReference type="ARBA" id="ARBA00023029"/>
    </source>
</evidence>
<dbReference type="GO" id="GO:0003677">
    <property type="term" value="F:DNA binding"/>
    <property type="evidence" value="ECO:0007669"/>
    <property type="project" value="UniProtKB-UniRule"/>
</dbReference>
<dbReference type="Pfam" id="PF14370">
    <property type="entry name" value="Topo_C_assoc"/>
    <property type="match status" value="1"/>
</dbReference>
<dbReference type="InterPro" id="IPR014727">
    <property type="entry name" value="TopoI_cat_a/b-sub_euk"/>
</dbReference>
<evidence type="ECO:0000313" key="11">
    <source>
        <dbReference type="EMBL" id="OAJ38832.1"/>
    </source>
</evidence>
<dbReference type="GO" id="GO:0005730">
    <property type="term" value="C:nucleolus"/>
    <property type="evidence" value="ECO:0007669"/>
    <property type="project" value="TreeGrafter"/>
</dbReference>
<keyword evidence="8" id="KW-0175">Coiled coil</keyword>
<dbReference type="OrthoDB" id="47179at2759"/>
<dbReference type="CDD" id="cd00659">
    <property type="entry name" value="Topo_IB_C"/>
    <property type="match status" value="1"/>
</dbReference>
<dbReference type="eggNOG" id="KOG0981">
    <property type="taxonomic scope" value="Eukaryota"/>
</dbReference>
<dbReference type="GO" id="GO:0007059">
    <property type="term" value="P:chromosome segregation"/>
    <property type="evidence" value="ECO:0007669"/>
    <property type="project" value="TreeGrafter"/>
</dbReference>
<dbReference type="GO" id="GO:0005694">
    <property type="term" value="C:chromosome"/>
    <property type="evidence" value="ECO:0007669"/>
    <property type="project" value="InterPro"/>
</dbReference>
<dbReference type="AlphaFoldDB" id="A0A177WGE2"/>
<dbReference type="InterPro" id="IPR018521">
    <property type="entry name" value="TopoIB_AS"/>
</dbReference>
<dbReference type="PROSITE" id="PS52038">
    <property type="entry name" value="TOPO_IB_2"/>
    <property type="match status" value="1"/>
</dbReference>
<evidence type="ECO:0000256" key="6">
    <source>
        <dbReference type="PROSITE-ProRule" id="PRU01382"/>
    </source>
</evidence>
<dbReference type="InterPro" id="IPR013030">
    <property type="entry name" value="DNA_topo_DNA_db_N_dom2"/>
</dbReference>
<feature type="region of interest" description="Disordered" evidence="9">
    <location>
        <begin position="1"/>
        <end position="212"/>
    </location>
</feature>
<dbReference type="Gene3D" id="2.170.11.10">
    <property type="entry name" value="DNA Topoisomerase I, domain 2"/>
    <property type="match status" value="1"/>
</dbReference>
<dbReference type="Gene3D" id="1.10.10.41">
    <property type="entry name" value="Yeast DNA topoisomerase - domain 1"/>
    <property type="match status" value="1"/>
</dbReference>
<dbReference type="SUPFAM" id="SSF56741">
    <property type="entry name" value="Eukaryotic DNA topoisomerase I, N-terminal DNA-binding fragment"/>
    <property type="match status" value="1"/>
</dbReference>
<dbReference type="InterPro" id="IPR013034">
    <property type="entry name" value="DNA_topo_DNA_db_N_dom1"/>
</dbReference>
<accession>A0A177WGE2</accession>
<dbReference type="InterPro" id="IPR013499">
    <property type="entry name" value="TopoI_euk"/>
</dbReference>
<dbReference type="EMBL" id="DS022302">
    <property type="protein sequence ID" value="OAJ38832.1"/>
    <property type="molecule type" value="Genomic_DNA"/>
</dbReference>
<dbReference type="EC" id="5.6.2.1" evidence="7"/>
<dbReference type="Proteomes" id="UP000077115">
    <property type="component" value="Unassembled WGS sequence"/>
</dbReference>
<comment type="similarity">
    <text evidence="2 6 7">Belongs to the type IB topoisomerase family.</text>
</comment>
<dbReference type="InterPro" id="IPR014711">
    <property type="entry name" value="TopoI_cat_a-hlx-sub_euk"/>
</dbReference>
<feature type="compositionally biased region" description="Basic and acidic residues" evidence="9">
    <location>
        <begin position="144"/>
        <end position="153"/>
    </location>
</feature>
<organism evidence="11 12">
    <name type="scientific">Batrachochytrium dendrobatidis (strain JEL423)</name>
    <dbReference type="NCBI Taxonomy" id="403673"/>
    <lineage>
        <taxon>Eukaryota</taxon>
        <taxon>Fungi</taxon>
        <taxon>Fungi incertae sedis</taxon>
        <taxon>Chytridiomycota</taxon>
        <taxon>Chytridiomycota incertae sedis</taxon>
        <taxon>Chytridiomycetes</taxon>
        <taxon>Rhizophydiales</taxon>
        <taxon>Rhizophydiales incertae sedis</taxon>
        <taxon>Batrachochytrium</taxon>
    </lineage>
</organism>
<feature type="coiled-coil region" evidence="8">
    <location>
        <begin position="703"/>
        <end position="764"/>
    </location>
</feature>
<dbReference type="PRINTS" id="PR00416">
    <property type="entry name" value="EUTPISMRASEI"/>
</dbReference>